<sequence length="114" mass="12584">MRIPSWHPLHLIIGLTVWAFWFTVLYGGLSVACKVLPPDPAQGAVNWINIVLWLATLPVVGALAWAARYCARYTPDPAQPNRRFVARTSAGLYLLSAFATIVVAVPVWFLPPCL</sequence>
<dbReference type="AlphaFoldDB" id="A0A078M426"/>
<reference evidence="2" key="1">
    <citation type="submission" date="2014-07" db="EMBL/GenBank/DDBJ databases">
        <authorList>
            <person name="Urmite Genomes Urmite Genomes"/>
        </authorList>
    </citation>
    <scope>NUCLEOTIDE SEQUENCE</scope>
    <source>
        <strain evidence="2">12M76_air</strain>
    </source>
</reference>
<keyword evidence="1" id="KW-0472">Membrane</keyword>
<protein>
    <recommendedName>
        <fullName evidence="3">Transmembrane protein</fullName>
    </recommendedName>
</protein>
<feature type="transmembrane region" description="Helical" evidence="1">
    <location>
        <begin position="90"/>
        <end position="110"/>
    </location>
</feature>
<evidence type="ECO:0008006" key="3">
    <source>
        <dbReference type="Google" id="ProtNLM"/>
    </source>
</evidence>
<dbReference type="PROSITE" id="PS51257">
    <property type="entry name" value="PROKAR_LIPOPROTEIN"/>
    <property type="match status" value="1"/>
</dbReference>
<keyword evidence="1" id="KW-0812">Transmembrane</keyword>
<dbReference type="RefSeq" id="WP_044497898.1">
    <property type="nucleotide sequence ID" value="NZ_LK391969.1"/>
</dbReference>
<evidence type="ECO:0000256" key="1">
    <source>
        <dbReference type="SAM" id="Phobius"/>
    </source>
</evidence>
<dbReference type="PATRIC" id="fig|1461581.3.peg.258"/>
<gene>
    <name evidence="2" type="ORF">BN1049_00263</name>
</gene>
<dbReference type="EMBL" id="LM997413">
    <property type="protein sequence ID" value="CEA01009.1"/>
    <property type="molecule type" value="Genomic_DNA"/>
</dbReference>
<feature type="transmembrane region" description="Helical" evidence="1">
    <location>
        <begin position="12"/>
        <end position="32"/>
    </location>
</feature>
<accession>A0A078M426</accession>
<evidence type="ECO:0000313" key="2">
    <source>
        <dbReference type="EMBL" id="CEA01009.1"/>
    </source>
</evidence>
<dbReference type="OrthoDB" id="8549814at2"/>
<proteinExistence type="predicted"/>
<keyword evidence="1" id="KW-1133">Transmembrane helix</keyword>
<name>A0A078M426_9PSED</name>
<dbReference type="EMBL" id="LK391969">
    <property type="protein sequence ID" value="CEF25361.1"/>
    <property type="molecule type" value="Genomic_DNA"/>
</dbReference>
<feature type="transmembrane region" description="Helical" evidence="1">
    <location>
        <begin position="44"/>
        <end position="69"/>
    </location>
</feature>
<organism evidence="2">
    <name type="scientific">Pseudomonas saudimassiliensis</name>
    <dbReference type="NCBI Taxonomy" id="1461581"/>
    <lineage>
        <taxon>Bacteria</taxon>
        <taxon>Pseudomonadati</taxon>
        <taxon>Pseudomonadota</taxon>
        <taxon>Gammaproteobacteria</taxon>
        <taxon>Pseudomonadales</taxon>
        <taxon>Pseudomonadaceae</taxon>
        <taxon>Pseudomonas</taxon>
    </lineage>
</organism>